<dbReference type="Pfam" id="PF12680">
    <property type="entry name" value="SnoaL_2"/>
    <property type="match status" value="1"/>
</dbReference>
<dbReference type="Proteomes" id="UP000427769">
    <property type="component" value="Chromosome"/>
</dbReference>
<dbReference type="RefSeq" id="WP_155303729.1">
    <property type="nucleotide sequence ID" value="NZ_AP021875.1"/>
</dbReference>
<keyword evidence="3" id="KW-1185">Reference proteome</keyword>
<dbReference type="OrthoDB" id="8375282at2"/>
<dbReference type="InterPro" id="IPR032710">
    <property type="entry name" value="NTF2-like_dom_sf"/>
</dbReference>
<sequence>MIGALIAKSKVTSSYDLLNNRDIKTFLATWRDDATWIYPGDISASGEYKGIHAIEEWFQKFLDQFPTIYFTPKNVCVKNILDFVGTNVVTVEFVENNINKDGKKVQFRGVTVITLKFGKATHARDYIFNTDEFMRKAWGE</sequence>
<dbReference type="InterPro" id="IPR037401">
    <property type="entry name" value="SnoaL-like"/>
</dbReference>
<organism evidence="2 3">
    <name type="scientific">Desulfosarcina widdelii</name>
    <dbReference type="NCBI Taxonomy" id="947919"/>
    <lineage>
        <taxon>Bacteria</taxon>
        <taxon>Pseudomonadati</taxon>
        <taxon>Thermodesulfobacteriota</taxon>
        <taxon>Desulfobacteria</taxon>
        <taxon>Desulfobacterales</taxon>
        <taxon>Desulfosarcinaceae</taxon>
        <taxon>Desulfosarcina</taxon>
    </lineage>
</organism>
<reference evidence="2 3" key="1">
    <citation type="submission" date="2019-11" db="EMBL/GenBank/DDBJ databases">
        <title>Comparative genomics of hydrocarbon-degrading Desulfosarcina strains.</title>
        <authorList>
            <person name="Watanabe M."/>
            <person name="Kojima H."/>
            <person name="Fukui M."/>
        </authorList>
    </citation>
    <scope>NUCLEOTIDE SEQUENCE [LARGE SCALE GENOMIC DNA]</scope>
    <source>
        <strain evidence="2 3">PP31</strain>
    </source>
</reference>
<dbReference type="Gene3D" id="3.10.450.50">
    <property type="match status" value="1"/>
</dbReference>
<proteinExistence type="predicted"/>
<evidence type="ECO:0000259" key="1">
    <source>
        <dbReference type="Pfam" id="PF12680"/>
    </source>
</evidence>
<dbReference type="EMBL" id="AP021875">
    <property type="protein sequence ID" value="BBO74734.1"/>
    <property type="molecule type" value="Genomic_DNA"/>
</dbReference>
<dbReference type="KEGG" id="dwd:DSCW_21510"/>
<gene>
    <name evidence="2" type="ORF">DSCW_21510</name>
</gene>
<feature type="domain" description="SnoaL-like" evidence="1">
    <location>
        <begin position="12"/>
        <end position="121"/>
    </location>
</feature>
<name>A0A5K7Z8E5_9BACT</name>
<dbReference type="AlphaFoldDB" id="A0A5K7Z8E5"/>
<dbReference type="SUPFAM" id="SSF54427">
    <property type="entry name" value="NTF2-like"/>
    <property type="match status" value="1"/>
</dbReference>
<accession>A0A5K7Z8E5</accession>
<protein>
    <recommendedName>
        <fullName evidence="1">SnoaL-like domain-containing protein</fullName>
    </recommendedName>
</protein>
<evidence type="ECO:0000313" key="3">
    <source>
        <dbReference type="Proteomes" id="UP000427769"/>
    </source>
</evidence>
<evidence type="ECO:0000313" key="2">
    <source>
        <dbReference type="EMBL" id="BBO74734.1"/>
    </source>
</evidence>